<keyword evidence="2" id="KW-0472">Membrane</keyword>
<gene>
    <name evidence="3" type="ORF">HJG63_012165</name>
</gene>
<proteinExistence type="predicted"/>
<protein>
    <submittedName>
        <fullName evidence="3">Uncharacterized protein</fullName>
    </submittedName>
</protein>
<organism evidence="3 4">
    <name type="scientific">Rousettus aegyptiacus</name>
    <name type="common">Egyptian fruit bat</name>
    <name type="synonym">Pteropus aegyptiacus</name>
    <dbReference type="NCBI Taxonomy" id="9407"/>
    <lineage>
        <taxon>Eukaryota</taxon>
        <taxon>Metazoa</taxon>
        <taxon>Chordata</taxon>
        <taxon>Craniata</taxon>
        <taxon>Vertebrata</taxon>
        <taxon>Euteleostomi</taxon>
        <taxon>Mammalia</taxon>
        <taxon>Eutheria</taxon>
        <taxon>Laurasiatheria</taxon>
        <taxon>Chiroptera</taxon>
        <taxon>Yinpterochiroptera</taxon>
        <taxon>Pteropodoidea</taxon>
        <taxon>Pteropodidae</taxon>
        <taxon>Rousettinae</taxon>
        <taxon>Rousettus</taxon>
    </lineage>
</organism>
<keyword evidence="2" id="KW-1133">Transmembrane helix</keyword>
<evidence type="ECO:0000256" key="1">
    <source>
        <dbReference type="SAM" id="MobiDB-lite"/>
    </source>
</evidence>
<evidence type="ECO:0000313" key="3">
    <source>
        <dbReference type="EMBL" id="KAF6447831.1"/>
    </source>
</evidence>
<dbReference type="EMBL" id="JACASE010000007">
    <property type="protein sequence ID" value="KAF6447831.1"/>
    <property type="molecule type" value="Genomic_DNA"/>
</dbReference>
<sequence length="256" mass="28018">MGREESGREQLRDAPSSEMPQQTRGRAALGGTGPLGPNRAQGDWLRRGKRTSVAGTGPWVLRRPVPHPPTRRVSPASPTSTGCAVDCEGRGLPEVPRISRRPQWRSARLGPGCVAEVKAFPEYMLWEGEKHQNSGRKVRGAGQGPTDVGAWDPSAGPPLLPHLLAKVDVKGNLIGLHPDSPRLPSHSTALPVFILFLSALFFRFCSPFTVMSSILLLTTLLPPFWPTLHIFARFFFFTSLCLFFPCLTLSSLFVCT</sequence>
<feature type="transmembrane region" description="Helical" evidence="2">
    <location>
        <begin position="192"/>
        <end position="218"/>
    </location>
</feature>
<feature type="transmembrane region" description="Helical" evidence="2">
    <location>
        <begin position="230"/>
        <end position="255"/>
    </location>
</feature>
<dbReference type="Proteomes" id="UP000593571">
    <property type="component" value="Unassembled WGS sequence"/>
</dbReference>
<evidence type="ECO:0000256" key="2">
    <source>
        <dbReference type="SAM" id="Phobius"/>
    </source>
</evidence>
<reference evidence="3 4" key="1">
    <citation type="journal article" date="2020" name="Nature">
        <title>Six reference-quality genomes reveal evolution of bat adaptations.</title>
        <authorList>
            <person name="Jebb D."/>
            <person name="Huang Z."/>
            <person name="Pippel M."/>
            <person name="Hughes G.M."/>
            <person name="Lavrichenko K."/>
            <person name="Devanna P."/>
            <person name="Winkler S."/>
            <person name="Jermiin L.S."/>
            <person name="Skirmuntt E.C."/>
            <person name="Katzourakis A."/>
            <person name="Burkitt-Gray L."/>
            <person name="Ray D.A."/>
            <person name="Sullivan K.A.M."/>
            <person name="Roscito J.G."/>
            <person name="Kirilenko B.M."/>
            <person name="Davalos L.M."/>
            <person name="Corthals A.P."/>
            <person name="Power M.L."/>
            <person name="Jones G."/>
            <person name="Ransome R.D."/>
            <person name="Dechmann D.K.N."/>
            <person name="Locatelli A.G."/>
            <person name="Puechmaille S.J."/>
            <person name="Fedrigo O."/>
            <person name="Jarvis E.D."/>
            <person name="Hiller M."/>
            <person name="Vernes S.C."/>
            <person name="Myers E.W."/>
            <person name="Teeling E.C."/>
        </authorList>
    </citation>
    <scope>NUCLEOTIDE SEQUENCE [LARGE SCALE GENOMIC DNA]</scope>
    <source>
        <strain evidence="3">MRouAeg1</strain>
        <tissue evidence="3">Muscle</tissue>
    </source>
</reference>
<name>A0A7J8FJU9_ROUAE</name>
<comment type="caution">
    <text evidence="3">The sequence shown here is derived from an EMBL/GenBank/DDBJ whole genome shotgun (WGS) entry which is preliminary data.</text>
</comment>
<accession>A0A7J8FJU9</accession>
<dbReference type="AlphaFoldDB" id="A0A7J8FJU9"/>
<keyword evidence="4" id="KW-1185">Reference proteome</keyword>
<feature type="region of interest" description="Disordered" evidence="1">
    <location>
        <begin position="1"/>
        <end position="83"/>
    </location>
</feature>
<feature type="compositionally biased region" description="Basic and acidic residues" evidence="1">
    <location>
        <begin position="1"/>
        <end position="12"/>
    </location>
</feature>
<keyword evidence="2" id="KW-0812">Transmembrane</keyword>
<evidence type="ECO:0000313" key="4">
    <source>
        <dbReference type="Proteomes" id="UP000593571"/>
    </source>
</evidence>